<evidence type="ECO:0000256" key="1">
    <source>
        <dbReference type="SAM" id="MobiDB-lite"/>
    </source>
</evidence>
<sequence>MRIQMYGSSSKYTTTTKSYETVEASEPCAAHTNYRSAWEFGAGKEEEEGEAYELATTIINTTTCILTILGEPNHNLDKIFVPEAMFQSAASPLAIATAPSQIAALQQIQALMAIQMQQNNVFPAAEDSNNSIRLSPNSSNHSDGSVASTSKDHAEIARKSPKCE</sequence>
<keyword evidence="3" id="KW-1185">Reference proteome</keyword>
<name>A0A8R1IF44_CAEJA</name>
<evidence type="ECO:0000313" key="3">
    <source>
        <dbReference type="Proteomes" id="UP000005237"/>
    </source>
</evidence>
<dbReference type="Proteomes" id="UP000005237">
    <property type="component" value="Unassembled WGS sequence"/>
</dbReference>
<dbReference type="AlphaFoldDB" id="A0A8R1IF44"/>
<accession>A0A8R1IF44</accession>
<feature type="compositionally biased region" description="Basic and acidic residues" evidence="1">
    <location>
        <begin position="150"/>
        <end position="164"/>
    </location>
</feature>
<feature type="region of interest" description="Disordered" evidence="1">
    <location>
        <begin position="127"/>
        <end position="164"/>
    </location>
</feature>
<organism evidence="2 3">
    <name type="scientific">Caenorhabditis japonica</name>
    <dbReference type="NCBI Taxonomy" id="281687"/>
    <lineage>
        <taxon>Eukaryota</taxon>
        <taxon>Metazoa</taxon>
        <taxon>Ecdysozoa</taxon>
        <taxon>Nematoda</taxon>
        <taxon>Chromadorea</taxon>
        <taxon>Rhabditida</taxon>
        <taxon>Rhabditina</taxon>
        <taxon>Rhabditomorpha</taxon>
        <taxon>Rhabditoidea</taxon>
        <taxon>Rhabditidae</taxon>
        <taxon>Peloderinae</taxon>
        <taxon>Caenorhabditis</taxon>
    </lineage>
</organism>
<dbReference type="EnsemblMetazoa" id="CJA25143.1">
    <property type="protein sequence ID" value="CJA25143.1"/>
    <property type="gene ID" value="WBGene00180715"/>
</dbReference>
<evidence type="ECO:0000313" key="2">
    <source>
        <dbReference type="EnsemblMetazoa" id="CJA25143.1"/>
    </source>
</evidence>
<protein>
    <submittedName>
        <fullName evidence="2">Uncharacterized protein</fullName>
    </submittedName>
</protein>
<proteinExistence type="predicted"/>
<reference evidence="3" key="1">
    <citation type="submission" date="2010-08" db="EMBL/GenBank/DDBJ databases">
        <authorList>
            <consortium name="Caenorhabditis japonica Sequencing Consortium"/>
            <person name="Wilson R.K."/>
        </authorList>
    </citation>
    <scope>NUCLEOTIDE SEQUENCE [LARGE SCALE GENOMIC DNA]</scope>
    <source>
        <strain evidence="3">DF5081</strain>
    </source>
</reference>
<reference evidence="2" key="2">
    <citation type="submission" date="2022-06" db="UniProtKB">
        <authorList>
            <consortium name="EnsemblMetazoa"/>
        </authorList>
    </citation>
    <scope>IDENTIFICATION</scope>
    <source>
        <strain evidence="2">DF5081</strain>
    </source>
</reference>
<feature type="compositionally biased region" description="Polar residues" evidence="1">
    <location>
        <begin position="127"/>
        <end position="149"/>
    </location>
</feature>